<dbReference type="AlphaFoldDB" id="A0AA40KKZ3"/>
<comment type="caution">
    <text evidence="2">The sequence shown here is derived from an EMBL/GenBank/DDBJ whole genome shotgun (WGS) entry which is preliminary data.</text>
</comment>
<keyword evidence="3" id="KW-1185">Reference proteome</keyword>
<protein>
    <submittedName>
        <fullName evidence="2">Uncharacterized protein</fullName>
    </submittedName>
</protein>
<evidence type="ECO:0000256" key="1">
    <source>
        <dbReference type="SAM" id="MobiDB-lite"/>
    </source>
</evidence>
<dbReference type="EMBL" id="JAHYIQ010000019">
    <property type="protein sequence ID" value="KAK1123898.1"/>
    <property type="molecule type" value="Genomic_DNA"/>
</dbReference>
<organism evidence="2 3">
    <name type="scientific">Melipona bicolor</name>
    <dbReference type="NCBI Taxonomy" id="60889"/>
    <lineage>
        <taxon>Eukaryota</taxon>
        <taxon>Metazoa</taxon>
        <taxon>Ecdysozoa</taxon>
        <taxon>Arthropoda</taxon>
        <taxon>Hexapoda</taxon>
        <taxon>Insecta</taxon>
        <taxon>Pterygota</taxon>
        <taxon>Neoptera</taxon>
        <taxon>Endopterygota</taxon>
        <taxon>Hymenoptera</taxon>
        <taxon>Apocrita</taxon>
        <taxon>Aculeata</taxon>
        <taxon>Apoidea</taxon>
        <taxon>Anthophila</taxon>
        <taxon>Apidae</taxon>
        <taxon>Melipona</taxon>
    </lineage>
</organism>
<sequence length="82" mass="9494">GDHRDVEARVYEDRKLRASESRGPETRNRTRTAETRIVEAGHRVVKSRLNCSKIMEFRAATVRKYVSSKGNHENRNARGQQI</sequence>
<accession>A0AA40KKZ3</accession>
<dbReference type="Proteomes" id="UP001177670">
    <property type="component" value="Unassembled WGS sequence"/>
</dbReference>
<evidence type="ECO:0000313" key="3">
    <source>
        <dbReference type="Proteomes" id="UP001177670"/>
    </source>
</evidence>
<feature type="region of interest" description="Disordered" evidence="1">
    <location>
        <begin position="1"/>
        <end position="30"/>
    </location>
</feature>
<feature type="non-terminal residue" evidence="2">
    <location>
        <position position="1"/>
    </location>
</feature>
<reference evidence="2" key="1">
    <citation type="submission" date="2021-10" db="EMBL/GenBank/DDBJ databases">
        <title>Melipona bicolor Genome sequencing and assembly.</title>
        <authorList>
            <person name="Araujo N.S."/>
            <person name="Arias M.C."/>
        </authorList>
    </citation>
    <scope>NUCLEOTIDE SEQUENCE</scope>
    <source>
        <strain evidence="2">USP_2M_L1-L4_2017</strain>
        <tissue evidence="2">Whole body</tissue>
    </source>
</reference>
<proteinExistence type="predicted"/>
<name>A0AA40KKZ3_9HYME</name>
<evidence type="ECO:0000313" key="2">
    <source>
        <dbReference type="EMBL" id="KAK1123898.1"/>
    </source>
</evidence>
<gene>
    <name evidence="2" type="ORF">K0M31_006928</name>
</gene>